<sequence length="130" mass="14142">MVPLVDLEALARPLGGYFSMPKETPRVLPRAVVKTSVCGDGHHFSHSKYEIVLALNFAASHGLHFLPPSTAFGQASGFGLRSHDLGVTFAKTMFSVIAFIDPTLLSLRVKVHHSHSRGPFHIREEGLGLT</sequence>
<name>M1DSQ5_SOLTU</name>
<organism evidence="1 2">
    <name type="scientific">Solanum tuberosum</name>
    <name type="common">Potato</name>
    <dbReference type="NCBI Taxonomy" id="4113"/>
    <lineage>
        <taxon>Eukaryota</taxon>
        <taxon>Viridiplantae</taxon>
        <taxon>Streptophyta</taxon>
        <taxon>Embryophyta</taxon>
        <taxon>Tracheophyta</taxon>
        <taxon>Spermatophyta</taxon>
        <taxon>Magnoliopsida</taxon>
        <taxon>eudicotyledons</taxon>
        <taxon>Gunneridae</taxon>
        <taxon>Pentapetalae</taxon>
        <taxon>asterids</taxon>
        <taxon>lamiids</taxon>
        <taxon>Solanales</taxon>
        <taxon>Solanaceae</taxon>
        <taxon>Solanoideae</taxon>
        <taxon>Solaneae</taxon>
        <taxon>Solanum</taxon>
    </lineage>
</organism>
<dbReference type="InParanoid" id="M1DSQ5"/>
<keyword evidence="2" id="KW-1185">Reference proteome</keyword>
<reference evidence="1" key="2">
    <citation type="submission" date="2015-06" db="UniProtKB">
        <authorList>
            <consortium name="EnsemblPlants"/>
        </authorList>
    </citation>
    <scope>IDENTIFICATION</scope>
    <source>
        <strain evidence="1">DM1-3 516 R44</strain>
    </source>
</reference>
<dbReference type="Gramene" id="PGSC0003DMT400093797">
    <property type="protein sequence ID" value="PGSC0003DMT400093797"/>
    <property type="gene ID" value="PGSC0003DMG400043368"/>
</dbReference>
<evidence type="ECO:0000313" key="2">
    <source>
        <dbReference type="Proteomes" id="UP000011115"/>
    </source>
</evidence>
<dbReference type="EnsemblPlants" id="PGSC0003DMT400093797">
    <property type="protein sequence ID" value="PGSC0003DMT400093797"/>
    <property type="gene ID" value="PGSC0003DMG400043368"/>
</dbReference>
<dbReference type="HOGENOM" id="CLU_1941789_0_0_1"/>
<protein>
    <submittedName>
        <fullName evidence="1">Uncharacterized protein</fullName>
    </submittedName>
</protein>
<evidence type="ECO:0000313" key="1">
    <source>
        <dbReference type="EnsemblPlants" id="PGSC0003DMT400093797"/>
    </source>
</evidence>
<proteinExistence type="predicted"/>
<dbReference type="AlphaFoldDB" id="M1DSQ5"/>
<reference evidence="2" key="1">
    <citation type="journal article" date="2011" name="Nature">
        <title>Genome sequence and analysis of the tuber crop potato.</title>
        <authorList>
            <consortium name="The Potato Genome Sequencing Consortium"/>
        </authorList>
    </citation>
    <scope>NUCLEOTIDE SEQUENCE [LARGE SCALE GENOMIC DNA]</scope>
    <source>
        <strain evidence="2">cv. DM1-3 516 R44</strain>
    </source>
</reference>
<accession>M1DSQ5</accession>
<dbReference type="Proteomes" id="UP000011115">
    <property type="component" value="Unassembled WGS sequence"/>
</dbReference>
<dbReference type="PaxDb" id="4113-PGSC0003DMT400093797"/>